<evidence type="ECO:0000256" key="6">
    <source>
        <dbReference type="ARBA" id="ARBA00022857"/>
    </source>
</evidence>
<dbReference type="SUPFAM" id="SSF52151">
    <property type="entry name" value="FabD/lysophospholipase-like"/>
    <property type="match status" value="2"/>
</dbReference>
<name>A0ABT8GZ89_9ACTN</name>
<dbReference type="Pfam" id="PF18094">
    <property type="entry name" value="DNA_pol_B_N"/>
    <property type="match status" value="1"/>
</dbReference>
<dbReference type="SUPFAM" id="SSF54637">
    <property type="entry name" value="Thioesterase/thiol ester dehydrase-isomerase"/>
    <property type="match status" value="1"/>
</dbReference>
<dbReference type="InterPro" id="IPR016035">
    <property type="entry name" value="Acyl_Trfase/lysoPLipase"/>
</dbReference>
<evidence type="ECO:0000256" key="4">
    <source>
        <dbReference type="ARBA" id="ARBA00022679"/>
    </source>
</evidence>
<protein>
    <submittedName>
        <fullName evidence="10">DUF1729 domain-containing protein</fullName>
    </submittedName>
</protein>
<dbReference type="InterPro" id="IPR013565">
    <property type="entry name" value="Fas1/AflB-like_central"/>
</dbReference>
<dbReference type="InterPro" id="IPR036291">
    <property type="entry name" value="NAD(P)-bd_dom_sf"/>
</dbReference>
<dbReference type="InterPro" id="IPR014043">
    <property type="entry name" value="Acyl_transferase_dom"/>
</dbReference>
<feature type="compositionally biased region" description="Low complexity" evidence="8">
    <location>
        <begin position="1784"/>
        <end position="1837"/>
    </location>
</feature>
<dbReference type="InterPro" id="IPR016039">
    <property type="entry name" value="Thiolase-like"/>
</dbReference>
<dbReference type="Gene3D" id="3.40.50.720">
    <property type="entry name" value="NAD(P)-binding Rossmann-like Domain"/>
    <property type="match status" value="1"/>
</dbReference>
<dbReference type="SMART" id="SM00827">
    <property type="entry name" value="PKS_AT"/>
    <property type="match status" value="1"/>
</dbReference>
<evidence type="ECO:0000256" key="5">
    <source>
        <dbReference type="ARBA" id="ARBA00022801"/>
    </source>
</evidence>
<keyword evidence="5" id="KW-0378">Hydrolase</keyword>
<dbReference type="Gene3D" id="1.20.930.70">
    <property type="match status" value="1"/>
</dbReference>
<proteinExistence type="inferred from homology"/>
<dbReference type="Proteomes" id="UP001172702">
    <property type="component" value="Unassembled WGS sequence"/>
</dbReference>
<dbReference type="Pfam" id="PF22690">
    <property type="entry name" value="FAS_AT_central"/>
    <property type="match status" value="1"/>
</dbReference>
<feature type="region of interest" description="Disordered" evidence="8">
    <location>
        <begin position="1219"/>
        <end position="1247"/>
    </location>
</feature>
<feature type="domain" description="Ketosynthase family 3 (KS3)" evidence="9">
    <location>
        <begin position="2602"/>
        <end position="3056"/>
    </location>
</feature>
<dbReference type="SUPFAM" id="SSF51412">
    <property type="entry name" value="Inosine monophosphate dehydrogenase (IMPDH)"/>
    <property type="match status" value="1"/>
</dbReference>
<evidence type="ECO:0000313" key="11">
    <source>
        <dbReference type="Proteomes" id="UP001172702"/>
    </source>
</evidence>
<evidence type="ECO:0000256" key="7">
    <source>
        <dbReference type="ARBA" id="ARBA00023002"/>
    </source>
</evidence>
<keyword evidence="3" id="KW-0597">Phosphoprotein</keyword>
<comment type="similarity">
    <text evidence="1">Belongs to the enoyl-CoA hydratase/isomerase family.</text>
</comment>
<keyword evidence="2" id="KW-0596">Phosphopantetheine</keyword>
<dbReference type="Gene3D" id="3.20.20.70">
    <property type="entry name" value="Aldolase class I"/>
    <property type="match status" value="1"/>
</dbReference>
<dbReference type="PROSITE" id="PS00606">
    <property type="entry name" value="KS3_1"/>
    <property type="match status" value="1"/>
</dbReference>
<evidence type="ECO:0000313" key="10">
    <source>
        <dbReference type="EMBL" id="MDN4505352.1"/>
    </source>
</evidence>
<dbReference type="Gene3D" id="3.90.25.70">
    <property type="match status" value="1"/>
</dbReference>
<comment type="caution">
    <text evidence="10">The sequence shown here is derived from an EMBL/GenBank/DDBJ whole genome shotgun (WGS) entry which is preliminary data.</text>
</comment>
<accession>A0ABT8GZ89</accession>
<dbReference type="PANTHER" id="PTHR10982:SF21">
    <property type="entry name" value="FATTY ACID SYNTHASE SUBUNIT BETA"/>
    <property type="match status" value="1"/>
</dbReference>
<dbReference type="InterPro" id="IPR050830">
    <property type="entry name" value="Fungal_FAS"/>
</dbReference>
<dbReference type="Gene3D" id="3.10.129.10">
    <property type="entry name" value="Hotdog Thioesterase"/>
    <property type="match status" value="1"/>
</dbReference>
<evidence type="ECO:0000256" key="8">
    <source>
        <dbReference type="SAM" id="MobiDB-lite"/>
    </source>
</evidence>
<dbReference type="Pfam" id="PF00109">
    <property type="entry name" value="ketoacyl-synt"/>
    <property type="match status" value="1"/>
</dbReference>
<dbReference type="PRINTS" id="PR01483">
    <property type="entry name" value="FASYNTHASE"/>
</dbReference>
<dbReference type="Pfam" id="PF00698">
    <property type="entry name" value="Acyl_transf_1"/>
    <property type="match status" value="1"/>
</dbReference>
<evidence type="ECO:0000256" key="2">
    <source>
        <dbReference type="ARBA" id="ARBA00022450"/>
    </source>
</evidence>
<dbReference type="SUPFAM" id="SSF51735">
    <property type="entry name" value="NAD(P)-binding Rossmann-fold domains"/>
    <property type="match status" value="1"/>
</dbReference>
<dbReference type="InterPro" id="IPR003965">
    <property type="entry name" value="Fatty_acid_synthase"/>
</dbReference>
<feature type="region of interest" description="Disordered" evidence="8">
    <location>
        <begin position="1768"/>
        <end position="1846"/>
    </location>
</feature>
<dbReference type="InterPro" id="IPR029069">
    <property type="entry name" value="HotDog_dom_sf"/>
</dbReference>
<dbReference type="InterPro" id="IPR014031">
    <property type="entry name" value="Ketoacyl_synth_C"/>
</dbReference>
<keyword evidence="7" id="KW-0560">Oxidoreductase</keyword>
<dbReference type="SUPFAM" id="SSF53901">
    <property type="entry name" value="Thiolase-like"/>
    <property type="match status" value="2"/>
</dbReference>
<dbReference type="RefSeq" id="WP_301162314.1">
    <property type="nucleotide sequence ID" value="NZ_JAUHTB010000004.1"/>
</dbReference>
<dbReference type="InterPro" id="IPR047224">
    <property type="entry name" value="FAS_alpha_su_C"/>
</dbReference>
<organism evidence="10 11">
    <name type="scientific">Dietzia maris</name>
    <dbReference type="NCBI Taxonomy" id="37915"/>
    <lineage>
        <taxon>Bacteria</taxon>
        <taxon>Bacillati</taxon>
        <taxon>Actinomycetota</taxon>
        <taxon>Actinomycetes</taxon>
        <taxon>Mycobacteriales</taxon>
        <taxon>Dietziaceae</taxon>
        <taxon>Dietzia</taxon>
    </lineage>
</organism>
<dbReference type="InterPro" id="IPR020841">
    <property type="entry name" value="PKS_Beta-ketoAc_synthase_dom"/>
</dbReference>
<keyword evidence="4" id="KW-0808">Transferase</keyword>
<dbReference type="InterPro" id="IPR013785">
    <property type="entry name" value="Aldolase_TIM"/>
</dbReference>
<dbReference type="InterPro" id="IPR055118">
    <property type="entry name" value="FAS-like_AT_central"/>
</dbReference>
<dbReference type="InterPro" id="IPR002539">
    <property type="entry name" value="MaoC-like_dom"/>
</dbReference>
<dbReference type="Gene3D" id="3.40.366.10">
    <property type="entry name" value="Malonyl-Coenzyme A Acyl Carrier Protein, domain 2"/>
    <property type="match status" value="3"/>
</dbReference>
<dbReference type="CDD" id="cd08950">
    <property type="entry name" value="KR_fFAS_SDR_c_like"/>
    <property type="match status" value="1"/>
</dbReference>
<gene>
    <name evidence="10" type="ORF">QYF62_04680</name>
</gene>
<dbReference type="InterPro" id="IPR014030">
    <property type="entry name" value="Ketoacyl_synth_N"/>
</dbReference>
<dbReference type="PANTHER" id="PTHR10982">
    <property type="entry name" value="MALONYL COA-ACYL CARRIER PROTEIN TRANSACYLASE"/>
    <property type="match status" value="1"/>
</dbReference>
<evidence type="ECO:0000259" key="9">
    <source>
        <dbReference type="PROSITE" id="PS52004"/>
    </source>
</evidence>
<keyword evidence="6" id="KW-0521">NADP</keyword>
<keyword evidence="11" id="KW-1185">Reference proteome</keyword>
<evidence type="ECO:0000256" key="1">
    <source>
        <dbReference type="ARBA" id="ARBA00005254"/>
    </source>
</evidence>
<dbReference type="Gene3D" id="3.30.70.3320">
    <property type="match status" value="1"/>
</dbReference>
<dbReference type="CDD" id="cd00828">
    <property type="entry name" value="elong_cond_enzymes"/>
    <property type="match status" value="1"/>
</dbReference>
<dbReference type="Pfam" id="PF08354">
    <property type="entry name" value="Fas1-AflB-like_hel"/>
    <property type="match status" value="2"/>
</dbReference>
<dbReference type="PROSITE" id="PS52004">
    <property type="entry name" value="KS3_2"/>
    <property type="match status" value="1"/>
</dbReference>
<dbReference type="Gene3D" id="3.40.47.10">
    <property type="match status" value="1"/>
</dbReference>
<sequence>MTIDDRDLTPRPLETGFAARRGAPALADELREGTAYALAFGGQGIAWRDALSDLIDGTGIGPELQDLVDASVALTEPVHDEIAVVRTHGFRPIEWANTTTGEDEDGADLPDDASLSAAAVSLPAVLLTQMGALRALAAEGFDVNDTTPAAVVGHSQGILAVESVETFGSIDDRLLAVAELIGAAATLVGRRVGLFRRGEASPMVGVSGIDGEDLRTLVDELFAGVDATIRPTVSIRNAQRRHVVVGRPDDLEELRRHCADLEAESRRRREAKLTGGEIFAPVFDPLDVEVGFHHPAMAPAVDVVSRWAERCGLDADRAAHLARQFFAEPVDWVEEMAETLHAGAQWILDMGPGEALTRLNRSVIRGQGVGVVAAATRGGLRNLFTPGATPPIERPWTAFQPQLVTLPDGSVHVETSFTRLTGCSPILLAGMTPTTVDPAIVAAAANAGHWAELAGGGQVTEAIFAENTQRLTELLEPGRSAQFNSLFLDPYLWKLQVGGKRLVQRARAAGVPFDGVIVTAGIPELDESVALIEELTEAGLRHVSFKPGTVAQIRQVVRIAAEVPHMPVIVQVEGGRAGGHHSWEDLDALLLATYAMLRERPNVVLCVGGGIGTPERAADYLTGSWANAHGYPAMPVDGILVGTAAMATLEATTSPQVKQMLVDTVGVDAWVGAGQADGGMASGRSQLGADIHEIDNTAARTGRLLDEVAGDAEAVAARRDEIIAAINGTAKPYFGDLDSMTYEQWLRRFVELSLAPGASVDGSSTHTTDDFDLGADFGGDVADCTRSVWLDPTIRERFHRMVQRTEARLDAADTGRIVSAFPREESMERPAEVIAALAARYPGLADAVLHPADAAEFFDICRMPGKPVPFVPVIDGDVRRWWRSDSLWQAHDPRYDADAVCIIPGTTAVAGITRVDEPVGDLLDRFEAATADRVSGYLPSTEAVSSRRRGIVTTASGPVADVLNSPDVTWAGRLVISPVHRLGVLHAWEIDAEGVGRHPVSGAVLTPAADGRTVDLTLPVGPTEMTITITLGDAVATGAAPVVTDAAAEAAMRTLLATAAGVGRGGAGGSVIDALPEVDGNTATARFTFEPTLVVDHTGVTAGSLPTSLVPSAGVPDALVGAAWPAVFAVLGETSRPSGTGTVVEGLLDLVHLDHGVRMHAALPQQETYLVVVARSGGVRDTDLGRVVEVSVEVAAEESDGTRTPLCTLSERFAIRGRTGRAEVGDPRPAGGALVTPSGGAAEPAETSRQARVSTTITAPHDMTAFALVSGDHNPIHVSDTAAELAGLGGVIVHGMWLSAAAQHAVQASDGKTPALRIAGWTARMLAPVRPGDHIKVRAVQTGRHAGGQVLEVTCTVDGATVMAATALTEAPRTVYAFPGQGIQAKGMGMEGRTRCPAAREIWDRADKHTRSALGFSILALVRENPTEVTVRGEVHRHPDGVLYLTQFTQVAMACLAVAQRAELEADGLLIEDAYFAGHSIGEYDALAAISGVLALEPLLEIVFQRGSTMHQLVPRDAHGRSDYRMAAIRPSQMGISDDEVADWVAGVSRESGEFIEIVNYNLAGSQYALAGTVAGCKALEKAVERELAVSGGKNAFILVPGIDVPFHSTVLRGGVPDFRATLDELIPHDIDISVLVGRYVPNLVPRLFSLERDFVQEIADLVPADSLAEVLANWDEWAATPTRLGRLLLVELLAWQFASPVRWIETQELFFTPVERGGLGIEQFIEVGVSNAPTVANLASKTLDLPTHRGPRAQVINIERDSATLYGTLPPSVEVDDDELDAGDGSASTGSTTTGSTNTAAADQAAPTDPAPAVNTPGTAGADRSDAAPAATAAPGAPRPDDLEFGAPAATRMLVALRTKVRPEQIASGDSIETLCDGVSSRRNQLLLDLGTELSLGAIDGAAEADFPTLADQVSRLARGYAPFGPVLSDAVGEALRAVLGRTGKRAAYITERVTGPWELGSGWAQHVIAEIALGTRDGASIRGGDLATLDASGVKDVAGLDSLIDAAVSAVGAAHGVAVAMPSSGAGGGGVVDSAALTEFADEITGADGVLARAARGVLTRLGHLEPETVDLLAEADPDSELADLVAAELGADWRRVVAPAFDAGRAVLMDDRWASAREDLARLWTRSDVPADAADAFRGAGEIVAEQARWWAARATDARRDALASAYREISEVASEEFVGEYANDVAVVTGAGKGSIAAAVTGRLLAGGATVVATTSNLDQSKLAFFKDLYRSNARGGAALWVLPANLTSYSDVDALVEWVGSEHAESAGGQTTVLKPALTPTLLFPFAAPRVQGSMADAGPRAETEMRVLLWGVEKLVAGLGAIGADTDVDSRLHVVLPGSPNRGMFGGDGAYGEAKAALDAMIAKWGSEKSWSERVTFVHAIIGWVRGTGLMGHNDPLVEAVEAAGVSTWSTAEMAAELLRWCTPDFRSAAGDAPVTVDLTGGLGTADLDMSALAADRPAAPTEASTEDAAGTIAALPSLPTVTADERPEWGEVTQQLEDMVVMVGAGEVGPYGSARTRFEVETTGDLTAAGVVELAWSTGLITWEDSPRAGWTVTSSGDPIDEADIAERFHDEVLARVGVRTYADDSRAEMFDNTSPQLTSVFLPEDLSFVVDDEAQARAYQSDDPENTVVTRSEDGEWTVTRKAGTEIRVPRRATLTRVVGGQIPTGFDPTAWGIPADMVSGIDRVAAWNLVATVDAFISSGFTPAELLAHVHPADVANTQGTGMGGMTSMRSLYIDGILGRSRANDTLQEALPNVVAAHVMQSYVGGYGSMVHPVAACATTAVSVEEGFDKIRAGKAEFVVAGGFDDLSTEGIQGFADMSATADSAAMAAKGIDERHYSRANDRRRGGFVESQGGGTILLARGDVAARMGLPVTGVVAWAGSYADGAHTSIPAPGLGALGAGRGGQRSPLARGLAQLGLTADDVAVVSKHDTSTKANDPNESDLHERLAAAIGRSEGNPLFVVSQKSLTGHAKGGAAAFQLIGLTQMLRSGTLPPNRALDCVDDVLDRHRHLVWLRETLQLGGDLPLKAGLLTSLGFGHVSGLIAVAHPEAFHRAVAAEYGQDESERIREAGLRREREGARRLTDAIYGGEALYARPEARRLGEGSADEVKEREAAVLLDPAARLDADGILAAAGSAETAGRAVMAGQ</sequence>
<dbReference type="InterPro" id="IPR018201">
    <property type="entry name" value="Ketoacyl_synth_AS"/>
</dbReference>
<reference evidence="10 11" key="1">
    <citation type="submission" date="2023-07" db="EMBL/GenBank/DDBJ databases">
        <title>Strategy for survival of the halotoleranting strain Dietzia MX2 from the Yakshinskoe mineral salts deposit.</title>
        <authorList>
            <person name="Kharitonova M.A."/>
            <person name="Kupriyanova-Ashina F.G."/>
            <person name="Shakirov T.R."/>
            <person name="Vafina M.S."/>
            <person name="Ilinskaya O.N."/>
        </authorList>
    </citation>
    <scope>NUCLEOTIDE SEQUENCE [LARGE SCALE GENOMIC DNA]</scope>
    <source>
        <strain evidence="10 11">MX2</strain>
    </source>
</reference>
<dbReference type="Pfam" id="PF01575">
    <property type="entry name" value="MaoC_dehydratas"/>
    <property type="match status" value="1"/>
</dbReference>
<evidence type="ECO:0000256" key="3">
    <source>
        <dbReference type="ARBA" id="ARBA00022553"/>
    </source>
</evidence>
<dbReference type="Pfam" id="PF02801">
    <property type="entry name" value="Ketoacyl-synt_C"/>
    <property type="match status" value="1"/>
</dbReference>
<dbReference type="InterPro" id="IPR001227">
    <property type="entry name" value="Ac_transferase_dom_sf"/>
</dbReference>
<dbReference type="EMBL" id="JAUHTB010000004">
    <property type="protein sequence ID" value="MDN4505352.1"/>
    <property type="molecule type" value="Genomic_DNA"/>
</dbReference>